<keyword evidence="4" id="KW-1185">Reference proteome</keyword>
<reference evidence="3 4" key="1">
    <citation type="journal article" date="2019" name="Int. J. Syst. Evol. Microbiol.">
        <title>The Global Catalogue of Microorganisms (GCM) 10K type strain sequencing project: providing services to taxonomists for standard genome sequencing and annotation.</title>
        <authorList>
            <consortium name="The Broad Institute Genomics Platform"/>
            <consortium name="The Broad Institute Genome Sequencing Center for Infectious Disease"/>
            <person name="Wu L."/>
            <person name="Ma J."/>
        </authorList>
    </citation>
    <scope>NUCLEOTIDE SEQUENCE [LARGE SCALE GENOMIC DNA]</scope>
    <source>
        <strain evidence="3 4">JCM 16114</strain>
    </source>
</reference>
<proteinExistence type="predicted"/>
<evidence type="ECO:0000256" key="2">
    <source>
        <dbReference type="SAM" id="Phobius"/>
    </source>
</evidence>
<keyword evidence="2" id="KW-0472">Membrane</keyword>
<accession>A0ABN3CNU2</accession>
<evidence type="ECO:0000256" key="1">
    <source>
        <dbReference type="SAM" id="MobiDB-lite"/>
    </source>
</evidence>
<keyword evidence="2" id="KW-0812">Transmembrane</keyword>
<feature type="transmembrane region" description="Helical" evidence="2">
    <location>
        <begin position="382"/>
        <end position="401"/>
    </location>
</feature>
<protein>
    <submittedName>
        <fullName evidence="3">Uncharacterized protein</fullName>
    </submittedName>
</protein>
<evidence type="ECO:0000313" key="3">
    <source>
        <dbReference type="EMBL" id="GAA2210912.1"/>
    </source>
</evidence>
<name>A0ABN3CNU2_9ACTN</name>
<keyword evidence="2" id="KW-1133">Transmembrane helix</keyword>
<dbReference type="Proteomes" id="UP001499843">
    <property type="component" value="Unassembled WGS sequence"/>
</dbReference>
<sequence length="418" mass="44559">MPHALSVARRVAAVAISLCALIGAVRLIVPATAGPDGEPPGVRRQLAFLRPALDAGAGEQAQTLFPEGYFFLHVLYGLSWVELGQRDPASRPEALRESRWALGRLDAPAGREPFSPDLDPPHGVFYRGWTNWLRGGVLALQPEGRRDPAELGRLAADSAALARAFDGSGSPFLEAYPGQAWPVDSTVAMASLRLHDTLRPPLYAGTVARWVRQARERLDPRTGLLPHRAEPGTGEPAEVARGSSQSIIQRFLVDIDPAFAAEQYARFRDRYVVTPLGLGPAVLEYPSGMEGPGDVDSGPLPLGVSLSATAVTLGAAQVRGDAALAAALANYGELAGLPVGTPWTKRYAFGLMPVGDAFLAWSKTARPWVSERAASPPATVSWWWRTPLLVLLALIGIAPWAPALRRRRGGSPAGPAPC</sequence>
<comment type="caution">
    <text evidence="3">The sequence shown here is derived from an EMBL/GenBank/DDBJ whole genome shotgun (WGS) entry which is preliminary data.</text>
</comment>
<organism evidence="3 4">
    <name type="scientific">Nonomuraea monospora</name>
    <dbReference type="NCBI Taxonomy" id="568818"/>
    <lineage>
        <taxon>Bacteria</taxon>
        <taxon>Bacillati</taxon>
        <taxon>Actinomycetota</taxon>
        <taxon>Actinomycetes</taxon>
        <taxon>Streptosporangiales</taxon>
        <taxon>Streptosporangiaceae</taxon>
        <taxon>Nonomuraea</taxon>
    </lineage>
</organism>
<dbReference type="EMBL" id="BAAAQX010000018">
    <property type="protein sequence ID" value="GAA2210912.1"/>
    <property type="molecule type" value="Genomic_DNA"/>
</dbReference>
<gene>
    <name evidence="3" type="ORF">GCM10009850_063710</name>
</gene>
<dbReference type="RefSeq" id="WP_344482536.1">
    <property type="nucleotide sequence ID" value="NZ_BAAAQX010000018.1"/>
</dbReference>
<evidence type="ECO:0000313" key="4">
    <source>
        <dbReference type="Proteomes" id="UP001499843"/>
    </source>
</evidence>
<feature type="region of interest" description="Disordered" evidence="1">
    <location>
        <begin position="221"/>
        <end position="240"/>
    </location>
</feature>